<accession>A0A131ZYH2</accession>
<dbReference type="Gene3D" id="3.60.21.10">
    <property type="match status" value="1"/>
</dbReference>
<dbReference type="GO" id="GO:0006798">
    <property type="term" value="P:polyphosphate catabolic process"/>
    <property type="evidence" value="ECO:0007669"/>
    <property type="project" value="TreeGrafter"/>
</dbReference>
<dbReference type="GO" id="GO:0000298">
    <property type="term" value="F:endopolyphosphatase activity"/>
    <property type="evidence" value="ECO:0007669"/>
    <property type="project" value="TreeGrafter"/>
</dbReference>
<dbReference type="InterPro" id="IPR029052">
    <property type="entry name" value="Metallo-depent_PP-like"/>
</dbReference>
<evidence type="ECO:0000313" key="3">
    <source>
        <dbReference type="Proteomes" id="UP000616769"/>
    </source>
</evidence>
<evidence type="ECO:0000259" key="1">
    <source>
        <dbReference type="Pfam" id="PF00149"/>
    </source>
</evidence>
<gene>
    <name evidence="2" type="ORF">QR98_0023410</name>
</gene>
<dbReference type="EMBL" id="JXLN01006589">
    <property type="protein sequence ID" value="KPM03902.1"/>
    <property type="molecule type" value="Genomic_DNA"/>
</dbReference>
<dbReference type="VEuPathDB" id="VectorBase:SSCA009123"/>
<dbReference type="SUPFAM" id="SSF56300">
    <property type="entry name" value="Metallo-dependent phosphatases"/>
    <property type="match status" value="1"/>
</dbReference>
<dbReference type="InterPro" id="IPR004843">
    <property type="entry name" value="Calcineurin-like_PHP"/>
</dbReference>
<dbReference type="GO" id="GO:0016791">
    <property type="term" value="F:phosphatase activity"/>
    <property type="evidence" value="ECO:0007669"/>
    <property type="project" value="TreeGrafter"/>
</dbReference>
<feature type="domain" description="Calcineurin-like phosphoesterase" evidence="1">
    <location>
        <begin position="32"/>
        <end position="216"/>
    </location>
</feature>
<dbReference type="Pfam" id="PF00149">
    <property type="entry name" value="Metallophos"/>
    <property type="match status" value="1"/>
</dbReference>
<name>A0A131ZYH2_SARSC</name>
<dbReference type="AlphaFoldDB" id="A0A131ZYH2"/>
<evidence type="ECO:0000313" key="2">
    <source>
        <dbReference type="EMBL" id="KPM03902.1"/>
    </source>
</evidence>
<reference evidence="2 3" key="1">
    <citation type="journal article" date="2015" name="Parasit. Vectors">
        <title>Draft genome of the scabies mite.</title>
        <authorList>
            <person name="Rider S.D.Jr."/>
            <person name="Morgan M.S."/>
            <person name="Arlian L.G."/>
        </authorList>
    </citation>
    <scope>NUCLEOTIDE SEQUENCE [LARGE SCALE GENOMIC DNA]</scope>
    <source>
        <strain evidence="2">Arlian Lab</strain>
    </source>
</reference>
<organism evidence="2 3">
    <name type="scientific">Sarcoptes scabiei</name>
    <name type="common">Itch mite</name>
    <name type="synonym">Acarus scabiei</name>
    <dbReference type="NCBI Taxonomy" id="52283"/>
    <lineage>
        <taxon>Eukaryota</taxon>
        <taxon>Metazoa</taxon>
        <taxon>Ecdysozoa</taxon>
        <taxon>Arthropoda</taxon>
        <taxon>Chelicerata</taxon>
        <taxon>Arachnida</taxon>
        <taxon>Acari</taxon>
        <taxon>Acariformes</taxon>
        <taxon>Sarcoptiformes</taxon>
        <taxon>Astigmata</taxon>
        <taxon>Psoroptidia</taxon>
        <taxon>Sarcoptoidea</taxon>
        <taxon>Sarcoptidae</taxon>
        <taxon>Sarcoptinae</taxon>
        <taxon>Sarcoptes</taxon>
    </lineage>
</organism>
<dbReference type="GO" id="GO:0005737">
    <property type="term" value="C:cytoplasm"/>
    <property type="evidence" value="ECO:0007669"/>
    <property type="project" value="TreeGrafter"/>
</dbReference>
<comment type="caution">
    <text evidence="2">The sequence shown here is derived from an EMBL/GenBank/DDBJ whole genome shotgun (WGS) entry which is preliminary data.</text>
</comment>
<proteinExistence type="predicted"/>
<protein>
    <recommendedName>
        <fullName evidence="1">Calcineurin-like phosphoesterase domain-containing protein</fullName>
    </recommendedName>
</protein>
<sequence>MTSARSMDQNGPNQFVRHLKLNDDFLDQFDEIVVIGDIHGCFDELQLLLKQIHEKNNDEKMNQRILKICTGDLVNKGPKSKDVLEQFMNKLDYLSVQGNHDQVIIREYDTYLRNGTILEQNLWIKQLTVDHINYLKCLPMSIEIPKIKAIIVHAGLVPEIPLEEQKTEDLLRMRNVIPNIIEQDAYKWVGYKKMDKGVAWASVWTGPDHVYFGHNAERRLQQHPFATGLDTGAVYGDHLTAKFIMGPRKDEFISVKSLKQWKPYD</sequence>
<dbReference type="OrthoDB" id="10267127at2759"/>
<dbReference type="PANTHER" id="PTHR42850:SF4">
    <property type="entry name" value="ZINC-DEPENDENT ENDOPOLYPHOSPHATASE"/>
    <property type="match status" value="1"/>
</dbReference>
<dbReference type="InterPro" id="IPR050126">
    <property type="entry name" value="Ap4A_hydrolase"/>
</dbReference>
<dbReference type="Proteomes" id="UP000616769">
    <property type="component" value="Unassembled WGS sequence"/>
</dbReference>
<dbReference type="CDD" id="cd00144">
    <property type="entry name" value="MPP_PPP_family"/>
    <property type="match status" value="1"/>
</dbReference>
<dbReference type="PANTHER" id="PTHR42850">
    <property type="entry name" value="METALLOPHOSPHOESTERASE"/>
    <property type="match status" value="1"/>
</dbReference>